<organism evidence="2 3">
    <name type="scientific">Allokutzneria albata</name>
    <name type="common">Kibdelosporangium albatum</name>
    <dbReference type="NCBI Taxonomy" id="211114"/>
    <lineage>
        <taxon>Bacteria</taxon>
        <taxon>Bacillati</taxon>
        <taxon>Actinomycetota</taxon>
        <taxon>Actinomycetes</taxon>
        <taxon>Pseudonocardiales</taxon>
        <taxon>Pseudonocardiaceae</taxon>
        <taxon>Allokutzneria</taxon>
    </lineage>
</organism>
<proteinExistence type="predicted"/>
<protein>
    <submittedName>
        <fullName evidence="2">Uncharacterized protein</fullName>
    </submittedName>
</protein>
<dbReference type="AlphaFoldDB" id="A0A1H0BLN5"/>
<name>A0A1H0BLN5_ALLAB</name>
<sequence length="138" mass="14386">MSRLLAPLGAVLLLPVLAGPAHAAPTASITPVCDAATWSVSYTATSSGHGKRAAVEVRIDQSIVEEWADHGLGAAAMGTPRRERANGTGTWTERARLVKGTGAPDEPRPYKRTYTLDLTVTENGVRTTASGSCSLSLS</sequence>
<evidence type="ECO:0000313" key="2">
    <source>
        <dbReference type="EMBL" id="SDN46560.1"/>
    </source>
</evidence>
<reference evidence="2 3" key="1">
    <citation type="submission" date="2016-10" db="EMBL/GenBank/DDBJ databases">
        <authorList>
            <person name="de Groot N.N."/>
        </authorList>
    </citation>
    <scope>NUCLEOTIDE SEQUENCE [LARGE SCALE GENOMIC DNA]</scope>
    <source>
        <strain evidence="2 3">DSM 44149</strain>
    </source>
</reference>
<accession>A0A1H0BLN5</accession>
<gene>
    <name evidence="2" type="ORF">SAMN04489726_6732</name>
</gene>
<dbReference type="Proteomes" id="UP000183376">
    <property type="component" value="Chromosome I"/>
</dbReference>
<feature type="signal peptide" evidence="1">
    <location>
        <begin position="1"/>
        <end position="23"/>
    </location>
</feature>
<dbReference type="STRING" id="211114.SAMN04489726_6732"/>
<feature type="chain" id="PRO_5009247180" evidence="1">
    <location>
        <begin position="24"/>
        <end position="138"/>
    </location>
</feature>
<dbReference type="OrthoDB" id="9913435at2"/>
<dbReference type="RefSeq" id="WP_030426724.1">
    <property type="nucleotide sequence ID" value="NZ_JOEF01000001.1"/>
</dbReference>
<evidence type="ECO:0000313" key="3">
    <source>
        <dbReference type="Proteomes" id="UP000183376"/>
    </source>
</evidence>
<evidence type="ECO:0000256" key="1">
    <source>
        <dbReference type="SAM" id="SignalP"/>
    </source>
</evidence>
<keyword evidence="1" id="KW-0732">Signal</keyword>
<keyword evidence="3" id="KW-1185">Reference proteome</keyword>
<dbReference type="EMBL" id="LT629701">
    <property type="protein sequence ID" value="SDN46560.1"/>
    <property type="molecule type" value="Genomic_DNA"/>
</dbReference>